<dbReference type="SUPFAM" id="SSF55194">
    <property type="entry name" value="Ribosome recycling factor, RRF"/>
    <property type="match status" value="1"/>
</dbReference>
<dbReference type="Gene3D" id="1.10.132.20">
    <property type="entry name" value="Ribosome-recycling factor"/>
    <property type="match status" value="1"/>
</dbReference>
<comment type="function">
    <text evidence="5">Responsible for the release of ribosomes from messenger RNA at the termination of protein biosynthesis. May increase the efficiency of translation by recycling ribosomes from one round of translation to another.</text>
</comment>
<gene>
    <name evidence="5" type="primary">frr</name>
    <name evidence="8" type="ORF">A2919_02395</name>
</gene>
<dbReference type="CDD" id="cd00520">
    <property type="entry name" value="RRF"/>
    <property type="match status" value="1"/>
</dbReference>
<dbReference type="Pfam" id="PF01765">
    <property type="entry name" value="RRF"/>
    <property type="match status" value="1"/>
</dbReference>
<comment type="subcellular location">
    <subcellularLocation>
        <location evidence="1 5">Cytoplasm</location>
    </subcellularLocation>
</comment>
<evidence type="ECO:0000256" key="3">
    <source>
        <dbReference type="ARBA" id="ARBA00022490"/>
    </source>
</evidence>
<keyword evidence="6" id="KW-0175">Coiled coil</keyword>
<comment type="caution">
    <text evidence="8">The sequence shown here is derived from an EMBL/GenBank/DDBJ whole genome shotgun (WGS) entry which is preliminary data.</text>
</comment>
<dbReference type="NCBIfam" id="TIGR00496">
    <property type="entry name" value="frr"/>
    <property type="match status" value="1"/>
</dbReference>
<keyword evidence="3 5" id="KW-0963">Cytoplasm</keyword>
<organism evidence="8 9">
    <name type="scientific">Candidatus Spechtbacteria bacterium RIFCSPLOWO2_01_FULL_43_12</name>
    <dbReference type="NCBI Taxonomy" id="1802162"/>
    <lineage>
        <taxon>Bacteria</taxon>
        <taxon>Candidatus Spechtiibacteriota</taxon>
    </lineage>
</organism>
<dbReference type="PANTHER" id="PTHR20982:SF3">
    <property type="entry name" value="MITOCHONDRIAL RIBOSOME RECYCLING FACTOR PSEUDO 1"/>
    <property type="match status" value="1"/>
</dbReference>
<evidence type="ECO:0000259" key="7">
    <source>
        <dbReference type="Pfam" id="PF01765"/>
    </source>
</evidence>
<dbReference type="FunFam" id="1.10.132.20:FF:000001">
    <property type="entry name" value="Ribosome-recycling factor"/>
    <property type="match status" value="1"/>
</dbReference>
<feature type="domain" description="Ribosome recycling factor" evidence="7">
    <location>
        <begin position="17"/>
        <end position="180"/>
    </location>
</feature>
<dbReference type="AlphaFoldDB" id="A0A1G2HF50"/>
<dbReference type="FunFam" id="3.30.1360.40:FF:000001">
    <property type="entry name" value="Ribosome-recycling factor"/>
    <property type="match status" value="1"/>
</dbReference>
<evidence type="ECO:0000313" key="8">
    <source>
        <dbReference type="EMBL" id="OGZ60881.1"/>
    </source>
</evidence>
<evidence type="ECO:0000256" key="4">
    <source>
        <dbReference type="ARBA" id="ARBA00022917"/>
    </source>
</evidence>
<dbReference type="Gene3D" id="3.30.1360.40">
    <property type="match status" value="1"/>
</dbReference>
<comment type="similarity">
    <text evidence="2 5">Belongs to the RRF family.</text>
</comment>
<evidence type="ECO:0000256" key="1">
    <source>
        <dbReference type="ARBA" id="ARBA00004496"/>
    </source>
</evidence>
<evidence type="ECO:0000313" key="9">
    <source>
        <dbReference type="Proteomes" id="UP000178835"/>
    </source>
</evidence>
<dbReference type="InterPro" id="IPR002661">
    <property type="entry name" value="Ribosome_recyc_fac"/>
</dbReference>
<dbReference type="GO" id="GO:0005737">
    <property type="term" value="C:cytoplasm"/>
    <property type="evidence" value="ECO:0007669"/>
    <property type="project" value="UniProtKB-SubCell"/>
</dbReference>
<proteinExistence type="inferred from homology"/>
<dbReference type="Proteomes" id="UP000178835">
    <property type="component" value="Unassembled WGS sequence"/>
</dbReference>
<dbReference type="GO" id="GO:0043023">
    <property type="term" value="F:ribosomal large subunit binding"/>
    <property type="evidence" value="ECO:0007669"/>
    <property type="project" value="TreeGrafter"/>
</dbReference>
<evidence type="ECO:0000256" key="2">
    <source>
        <dbReference type="ARBA" id="ARBA00005912"/>
    </source>
</evidence>
<name>A0A1G2HF50_9BACT</name>
<keyword evidence="4 5" id="KW-0648">Protein biosynthesis</keyword>
<accession>A0A1G2HF50</accession>
<dbReference type="InterPro" id="IPR023584">
    <property type="entry name" value="Ribosome_recyc_fac_dom"/>
</dbReference>
<sequence length="182" mass="20923">MDKSEITKKLEKNIESLQQQLRTLRVGRASAALVEDIEVEVYGAKTPLKQVASISIPQHNQIMIQPWDPSNLGAVQSAILKSDIGINPVAEGNAIRLTLPPLTEERRKQLAIETHKYGEEARISVRNTREEAMRHLDSAEEKKEISEDDKFRYREELQKMIDDYNKSINEAIERKEKEIMEQ</sequence>
<dbReference type="GO" id="GO:0006415">
    <property type="term" value="P:translational termination"/>
    <property type="evidence" value="ECO:0007669"/>
    <property type="project" value="UniProtKB-UniRule"/>
</dbReference>
<protein>
    <recommendedName>
        <fullName evidence="5">Ribosome-recycling factor</fullName>
        <shortName evidence="5">RRF</shortName>
    </recommendedName>
    <alternativeName>
        <fullName evidence="5">Ribosome-releasing factor</fullName>
    </alternativeName>
</protein>
<reference evidence="8 9" key="1">
    <citation type="journal article" date="2016" name="Nat. Commun.">
        <title>Thousands of microbial genomes shed light on interconnected biogeochemical processes in an aquifer system.</title>
        <authorList>
            <person name="Anantharaman K."/>
            <person name="Brown C.T."/>
            <person name="Hug L.A."/>
            <person name="Sharon I."/>
            <person name="Castelle C.J."/>
            <person name="Probst A.J."/>
            <person name="Thomas B.C."/>
            <person name="Singh A."/>
            <person name="Wilkins M.J."/>
            <person name="Karaoz U."/>
            <person name="Brodie E.L."/>
            <person name="Williams K.H."/>
            <person name="Hubbard S.S."/>
            <person name="Banfield J.F."/>
        </authorList>
    </citation>
    <scope>NUCLEOTIDE SEQUENCE [LARGE SCALE GENOMIC DNA]</scope>
</reference>
<feature type="coiled-coil region" evidence="6">
    <location>
        <begin position="129"/>
        <end position="181"/>
    </location>
</feature>
<dbReference type="PANTHER" id="PTHR20982">
    <property type="entry name" value="RIBOSOME RECYCLING FACTOR"/>
    <property type="match status" value="1"/>
</dbReference>
<dbReference type="InterPro" id="IPR036191">
    <property type="entry name" value="RRF_sf"/>
</dbReference>
<dbReference type="EMBL" id="MHOH01000011">
    <property type="protein sequence ID" value="OGZ60881.1"/>
    <property type="molecule type" value="Genomic_DNA"/>
</dbReference>
<dbReference type="HAMAP" id="MF_00040">
    <property type="entry name" value="RRF"/>
    <property type="match status" value="1"/>
</dbReference>
<evidence type="ECO:0000256" key="5">
    <source>
        <dbReference type="HAMAP-Rule" id="MF_00040"/>
    </source>
</evidence>
<evidence type="ECO:0000256" key="6">
    <source>
        <dbReference type="SAM" id="Coils"/>
    </source>
</evidence>